<feature type="non-terminal residue" evidence="2">
    <location>
        <position position="1"/>
    </location>
</feature>
<dbReference type="PANTHER" id="PTHR46564">
    <property type="entry name" value="TRANSPOSASE"/>
    <property type="match status" value="1"/>
</dbReference>
<dbReference type="InParanoid" id="A0A165B1M9"/>
<proteinExistence type="predicted"/>
<dbReference type="OrthoDB" id="2142724at2759"/>
<evidence type="ECO:0000259" key="1">
    <source>
        <dbReference type="Pfam" id="PF13358"/>
    </source>
</evidence>
<dbReference type="Gene3D" id="3.30.420.10">
    <property type="entry name" value="Ribonuclease H-like superfamily/Ribonuclease H"/>
    <property type="match status" value="1"/>
</dbReference>
<gene>
    <name evidence="2" type="ORF">EXIGLDRAFT_578211</name>
</gene>
<dbReference type="GO" id="GO:0003676">
    <property type="term" value="F:nucleic acid binding"/>
    <property type="evidence" value="ECO:0007669"/>
    <property type="project" value="InterPro"/>
</dbReference>
<dbReference type="Proteomes" id="UP000077266">
    <property type="component" value="Unassembled WGS sequence"/>
</dbReference>
<protein>
    <recommendedName>
        <fullName evidence="1">Tc1-like transposase DDE domain-containing protein</fullName>
    </recommendedName>
</protein>
<name>A0A165B1M9_EXIGL</name>
<feature type="domain" description="Tc1-like transposase DDE" evidence="1">
    <location>
        <begin position="4"/>
        <end position="98"/>
    </location>
</feature>
<evidence type="ECO:0000313" key="2">
    <source>
        <dbReference type="EMBL" id="KZV79664.1"/>
    </source>
</evidence>
<dbReference type="Pfam" id="PF13358">
    <property type="entry name" value="DDE_3"/>
    <property type="match status" value="1"/>
</dbReference>
<dbReference type="STRING" id="1314781.A0A165B1M9"/>
<organism evidence="2 3">
    <name type="scientific">Exidia glandulosa HHB12029</name>
    <dbReference type="NCBI Taxonomy" id="1314781"/>
    <lineage>
        <taxon>Eukaryota</taxon>
        <taxon>Fungi</taxon>
        <taxon>Dikarya</taxon>
        <taxon>Basidiomycota</taxon>
        <taxon>Agaricomycotina</taxon>
        <taxon>Agaricomycetes</taxon>
        <taxon>Auriculariales</taxon>
        <taxon>Exidiaceae</taxon>
        <taxon>Exidia</taxon>
    </lineage>
</organism>
<sequence>IDERTARRTHGYSPIGVPCVRREILARGTRFSLLPALSLDGMIALDIFEGSVTRERFIEFLRNQLCPVLQPFPGKNSVVVMDNCSTHHDEEIRALIED</sequence>
<dbReference type="InterPro" id="IPR036397">
    <property type="entry name" value="RNaseH_sf"/>
</dbReference>
<accession>A0A165B1M9</accession>
<feature type="non-terminal residue" evidence="2">
    <location>
        <position position="98"/>
    </location>
</feature>
<dbReference type="PANTHER" id="PTHR46564:SF1">
    <property type="entry name" value="TRANSPOSASE"/>
    <property type="match status" value="1"/>
</dbReference>
<dbReference type="EMBL" id="KV426581">
    <property type="protein sequence ID" value="KZV79664.1"/>
    <property type="molecule type" value="Genomic_DNA"/>
</dbReference>
<dbReference type="InterPro" id="IPR038717">
    <property type="entry name" value="Tc1-like_DDE_dom"/>
</dbReference>
<keyword evidence="3" id="KW-1185">Reference proteome</keyword>
<evidence type="ECO:0000313" key="3">
    <source>
        <dbReference type="Proteomes" id="UP000077266"/>
    </source>
</evidence>
<dbReference type="AlphaFoldDB" id="A0A165B1M9"/>
<reference evidence="2 3" key="1">
    <citation type="journal article" date="2016" name="Mol. Biol. Evol.">
        <title>Comparative Genomics of Early-Diverging Mushroom-Forming Fungi Provides Insights into the Origins of Lignocellulose Decay Capabilities.</title>
        <authorList>
            <person name="Nagy L.G."/>
            <person name="Riley R."/>
            <person name="Tritt A."/>
            <person name="Adam C."/>
            <person name="Daum C."/>
            <person name="Floudas D."/>
            <person name="Sun H."/>
            <person name="Yadav J.S."/>
            <person name="Pangilinan J."/>
            <person name="Larsson K.H."/>
            <person name="Matsuura K."/>
            <person name="Barry K."/>
            <person name="Labutti K."/>
            <person name="Kuo R."/>
            <person name="Ohm R.A."/>
            <person name="Bhattacharya S.S."/>
            <person name="Shirouzu T."/>
            <person name="Yoshinaga Y."/>
            <person name="Martin F.M."/>
            <person name="Grigoriev I.V."/>
            <person name="Hibbett D.S."/>
        </authorList>
    </citation>
    <scope>NUCLEOTIDE SEQUENCE [LARGE SCALE GENOMIC DNA]</scope>
    <source>
        <strain evidence="2 3">HHB12029</strain>
    </source>
</reference>